<keyword evidence="8" id="KW-0456">Lyase</keyword>
<dbReference type="Pfam" id="PF00205">
    <property type="entry name" value="TPP_enzyme_M"/>
    <property type="match status" value="1"/>
</dbReference>
<dbReference type="Pfam" id="PF02775">
    <property type="entry name" value="TPP_enzyme_C"/>
    <property type="match status" value="1"/>
</dbReference>
<dbReference type="GO" id="GO:0030976">
    <property type="term" value="F:thiamine pyrophosphate binding"/>
    <property type="evidence" value="ECO:0007669"/>
    <property type="project" value="InterPro"/>
</dbReference>
<proteinExistence type="inferred from homology"/>
<dbReference type="Proteomes" id="UP000271548">
    <property type="component" value="Unassembled WGS sequence"/>
</dbReference>
<dbReference type="EMBL" id="RAZS01000001">
    <property type="protein sequence ID" value="RKN23543.1"/>
    <property type="molecule type" value="Genomic_DNA"/>
</dbReference>
<keyword evidence="2 3" id="KW-0786">Thiamine pyrophosphate</keyword>
<dbReference type="PANTHER" id="PTHR18968:SF133">
    <property type="entry name" value="BENZOYLFORMATE DECARBOXYLASE"/>
    <property type="match status" value="1"/>
</dbReference>
<dbReference type="InterPro" id="IPR012001">
    <property type="entry name" value="Thiamin_PyroP_enz_TPP-bd_dom"/>
</dbReference>
<dbReference type="PANTHER" id="PTHR18968">
    <property type="entry name" value="THIAMINE PYROPHOSPHATE ENZYMES"/>
    <property type="match status" value="1"/>
</dbReference>
<dbReference type="EMBL" id="RAZT01000017">
    <property type="protein sequence ID" value="RKN27952.1"/>
    <property type="molecule type" value="Genomic_DNA"/>
</dbReference>
<dbReference type="EC" id="4.1.1.7" evidence="8"/>
<dbReference type="GO" id="GO:0050695">
    <property type="term" value="F:benzoylformate decarboxylase activity"/>
    <property type="evidence" value="ECO:0007669"/>
    <property type="project" value="UniProtKB-EC"/>
</dbReference>
<dbReference type="OrthoDB" id="2443624at2"/>
<dbReference type="InterPro" id="IPR029035">
    <property type="entry name" value="DHS-like_NAD/FAD-binding_dom"/>
</dbReference>
<dbReference type="CDD" id="cd07035">
    <property type="entry name" value="TPP_PYR_POX_like"/>
    <property type="match status" value="1"/>
</dbReference>
<evidence type="ECO:0000313" key="9">
    <source>
        <dbReference type="Proteomes" id="UP000271548"/>
    </source>
</evidence>
<evidence type="ECO:0000256" key="3">
    <source>
        <dbReference type="RuleBase" id="RU362132"/>
    </source>
</evidence>
<dbReference type="Gene3D" id="3.40.50.1220">
    <property type="entry name" value="TPP-binding domain"/>
    <property type="match status" value="1"/>
</dbReference>
<dbReference type="InterPro" id="IPR011766">
    <property type="entry name" value="TPP_enzyme_TPP-bd"/>
</dbReference>
<organism evidence="8 10">
    <name type="scientific">Micromonospora musae</name>
    <dbReference type="NCBI Taxonomy" id="1894970"/>
    <lineage>
        <taxon>Bacteria</taxon>
        <taxon>Bacillati</taxon>
        <taxon>Actinomycetota</taxon>
        <taxon>Actinomycetes</taxon>
        <taxon>Micromonosporales</taxon>
        <taxon>Micromonosporaceae</taxon>
        <taxon>Micromonospora</taxon>
    </lineage>
</organism>
<evidence type="ECO:0000313" key="7">
    <source>
        <dbReference type="EMBL" id="RKN23543.1"/>
    </source>
</evidence>
<dbReference type="GO" id="GO:0003984">
    <property type="term" value="F:acetolactate synthase activity"/>
    <property type="evidence" value="ECO:0007669"/>
    <property type="project" value="TreeGrafter"/>
</dbReference>
<evidence type="ECO:0000256" key="1">
    <source>
        <dbReference type="ARBA" id="ARBA00007812"/>
    </source>
</evidence>
<dbReference type="InterPro" id="IPR045229">
    <property type="entry name" value="TPP_enz"/>
</dbReference>
<dbReference type="InterPro" id="IPR012000">
    <property type="entry name" value="Thiamin_PyroP_enz_cen_dom"/>
</dbReference>
<evidence type="ECO:0000259" key="4">
    <source>
        <dbReference type="Pfam" id="PF00205"/>
    </source>
</evidence>
<evidence type="ECO:0000256" key="2">
    <source>
        <dbReference type="ARBA" id="ARBA00023052"/>
    </source>
</evidence>
<comment type="similarity">
    <text evidence="1 3">Belongs to the TPP enzyme family.</text>
</comment>
<dbReference type="Proteomes" id="UP000275865">
    <property type="component" value="Unassembled WGS sequence"/>
</dbReference>
<dbReference type="SUPFAM" id="SSF52518">
    <property type="entry name" value="Thiamin diphosphate-binding fold (THDP-binding)"/>
    <property type="match status" value="2"/>
</dbReference>
<keyword evidence="9" id="KW-1185">Reference proteome</keyword>
<gene>
    <name evidence="8" type="ORF">D7044_27500</name>
    <name evidence="7" type="ORF">D7147_00265</name>
</gene>
<feature type="domain" description="Thiamine pyrophosphate enzyme central" evidence="4">
    <location>
        <begin position="192"/>
        <end position="324"/>
    </location>
</feature>
<reference evidence="9 10" key="1">
    <citation type="submission" date="2018-09" db="EMBL/GenBank/DDBJ databases">
        <title>Micromonospora sp. nov. MS1-9, isolated from a root of Musa sp.</title>
        <authorList>
            <person name="Kuncharoen N."/>
            <person name="Kudo T."/>
            <person name="Ohkuma M."/>
            <person name="Yuki M."/>
            <person name="Tanasupawat S."/>
        </authorList>
    </citation>
    <scope>NUCLEOTIDE SEQUENCE [LARGE SCALE GENOMIC DNA]</scope>
    <source>
        <strain evidence="8 10">MS1-9</strain>
        <strain evidence="7 9">NGC1-4</strain>
    </source>
</reference>
<accession>A0A3A9XT73</accession>
<dbReference type="Pfam" id="PF02776">
    <property type="entry name" value="TPP_enzyme_N"/>
    <property type="match status" value="1"/>
</dbReference>
<name>A0A3A9XT73_9ACTN</name>
<dbReference type="GO" id="GO:0050660">
    <property type="term" value="F:flavin adenine dinucleotide binding"/>
    <property type="evidence" value="ECO:0007669"/>
    <property type="project" value="TreeGrafter"/>
</dbReference>
<evidence type="ECO:0000313" key="8">
    <source>
        <dbReference type="EMBL" id="RKN27952.1"/>
    </source>
</evidence>
<sequence length="533" mass="56534">MAMATVRDTTYDLLRDLGMTTVFGNPGSTEEPFLQEFPADFHYVLALHEASAVGMADGYAQATGRPAHINLHTAPGTGNGMGNLVTAWHNKTPLIVTAGQQTREMLLLEPRLTNRRAAELTQPYVKWAYEPVRAQDIPAALLRAYATAVQPPAGPVFLSLPLDDWAQPADPPPPLRSVATRYAPDPEQLGHFAAVLAASRSPALVFGAAVDRADGWALATALAERLAAPAWSAPAPERAGFPEDHSHYRGVLPFAIGPLAEAIKGHDTVLVVGAPVFRYYPYVPGSYLPDGARLLHVTDDPDEAARAPVGDSLLADSALALAALVDLLPAADRPPPQPRPTPTPPEVTRPLSADALFAALARNWPQDGVLVQETPSNLPALRRHLRITRPASYFTMASGGLGYGLPAAVGVALAERDTGRERPVIAVIGDGSFHYSVQALWTAARLRLPLVVVVPVNQQYAILKAFAELKETPGVPGLDLPGLDITAVAGGYGCATAVVETPEQLADALAVALRRDGPTVLPVPITTDLPRII</sequence>
<protein>
    <submittedName>
        <fullName evidence="8">Benzoylformate decarboxylase</fullName>
        <ecNumber evidence="8">4.1.1.7</ecNumber>
    </submittedName>
</protein>
<evidence type="ECO:0000259" key="5">
    <source>
        <dbReference type="Pfam" id="PF02775"/>
    </source>
</evidence>
<comment type="caution">
    <text evidence="8">The sequence shown here is derived from an EMBL/GenBank/DDBJ whole genome shotgun (WGS) entry which is preliminary data.</text>
</comment>
<feature type="domain" description="Thiamine pyrophosphate enzyme TPP-binding" evidence="5">
    <location>
        <begin position="382"/>
        <end position="521"/>
    </location>
</feature>
<evidence type="ECO:0000313" key="10">
    <source>
        <dbReference type="Proteomes" id="UP000275865"/>
    </source>
</evidence>
<dbReference type="GO" id="GO:0000287">
    <property type="term" value="F:magnesium ion binding"/>
    <property type="evidence" value="ECO:0007669"/>
    <property type="project" value="InterPro"/>
</dbReference>
<dbReference type="CDD" id="cd02002">
    <property type="entry name" value="TPP_BFDC"/>
    <property type="match status" value="1"/>
</dbReference>
<feature type="domain" description="Thiamine pyrophosphate enzyme N-terminal TPP-binding" evidence="6">
    <location>
        <begin position="5"/>
        <end position="105"/>
    </location>
</feature>
<dbReference type="AlphaFoldDB" id="A0A3A9XT73"/>
<evidence type="ECO:0000259" key="6">
    <source>
        <dbReference type="Pfam" id="PF02776"/>
    </source>
</evidence>
<dbReference type="SUPFAM" id="SSF52467">
    <property type="entry name" value="DHS-like NAD/FAD-binding domain"/>
    <property type="match status" value="1"/>
</dbReference>
<dbReference type="Gene3D" id="3.40.50.970">
    <property type="match status" value="2"/>
</dbReference>
<dbReference type="InterPro" id="IPR029061">
    <property type="entry name" value="THDP-binding"/>
</dbReference>
<dbReference type="NCBIfam" id="NF005485">
    <property type="entry name" value="PRK07092.1"/>
    <property type="match status" value="1"/>
</dbReference>